<reference evidence="1 2" key="1">
    <citation type="submission" date="2012-05" db="EMBL/GenBank/DDBJ databases">
        <title>Finished chromosome of genome of Oscillatoria sp. PCC 7112.</title>
        <authorList>
            <consortium name="US DOE Joint Genome Institute"/>
            <person name="Gugger M."/>
            <person name="Coursin T."/>
            <person name="Rippka R."/>
            <person name="Tandeau De Marsac N."/>
            <person name="Huntemann M."/>
            <person name="Wei C.-L."/>
            <person name="Han J."/>
            <person name="Detter J.C."/>
            <person name="Han C."/>
            <person name="Tapia R."/>
            <person name="Davenport K."/>
            <person name="Daligault H."/>
            <person name="Erkkila T."/>
            <person name="Gu W."/>
            <person name="Munk A.C.C."/>
            <person name="Teshima H."/>
            <person name="Xu Y."/>
            <person name="Chain P."/>
            <person name="Chen A."/>
            <person name="Krypides N."/>
            <person name="Mavromatis K."/>
            <person name="Markowitz V."/>
            <person name="Szeto E."/>
            <person name="Ivanova N."/>
            <person name="Mikhailova N."/>
            <person name="Ovchinnikova G."/>
            <person name="Pagani I."/>
            <person name="Pati A."/>
            <person name="Goodwin L."/>
            <person name="Peters L."/>
            <person name="Pitluck S."/>
            <person name="Woyke T."/>
            <person name="Kerfeld C."/>
        </authorList>
    </citation>
    <scope>NUCLEOTIDE SEQUENCE [LARGE SCALE GENOMIC DNA]</scope>
    <source>
        <strain evidence="1 2">PCC 7112</strain>
    </source>
</reference>
<protein>
    <submittedName>
        <fullName evidence="1">Uncharacterized protein</fullName>
    </submittedName>
</protein>
<accession>K9VD11</accession>
<dbReference type="eggNOG" id="COG2931">
    <property type="taxonomic scope" value="Bacteria"/>
</dbReference>
<dbReference type="HOGENOM" id="CLU_1894127_0_0_3"/>
<evidence type="ECO:0000313" key="1">
    <source>
        <dbReference type="EMBL" id="AFZ05120.1"/>
    </source>
</evidence>
<name>K9VD11_9CYAN</name>
<dbReference type="AlphaFoldDB" id="K9VD11"/>
<dbReference type="OrthoDB" id="582282at2"/>
<organism evidence="1 2">
    <name type="scientific">Phormidium nigroviride PCC 7112</name>
    <dbReference type="NCBI Taxonomy" id="179408"/>
    <lineage>
        <taxon>Bacteria</taxon>
        <taxon>Bacillati</taxon>
        <taxon>Cyanobacteriota</taxon>
        <taxon>Cyanophyceae</taxon>
        <taxon>Oscillatoriophycideae</taxon>
        <taxon>Oscillatoriales</taxon>
        <taxon>Oscillatoriaceae</taxon>
        <taxon>Phormidium</taxon>
    </lineage>
</organism>
<proteinExistence type="predicted"/>
<dbReference type="Proteomes" id="UP000010478">
    <property type="component" value="Chromosome"/>
</dbReference>
<gene>
    <name evidence="1" type="ORF">Osc7112_0522</name>
</gene>
<dbReference type="KEGG" id="oni:Osc7112_0522"/>
<dbReference type="RefSeq" id="WP_015174454.1">
    <property type="nucleotide sequence ID" value="NC_019729.1"/>
</dbReference>
<sequence length="134" mass="14778">MLTSLRETTRAWEYANPQSKSFVVQDSSINEGGYFVSRILAGASDCIEKITSALQKYASILGEIDKVRTTSDNRSNQLQLGFVILSSDYLEPYKSQLPKSHSCLSKNRGLGSCYADRDSDPLSNGGGRDRLFAN</sequence>
<evidence type="ECO:0000313" key="2">
    <source>
        <dbReference type="Proteomes" id="UP000010478"/>
    </source>
</evidence>
<dbReference type="EMBL" id="CP003614">
    <property type="protein sequence ID" value="AFZ05120.1"/>
    <property type="molecule type" value="Genomic_DNA"/>
</dbReference>
<keyword evidence="2" id="KW-1185">Reference proteome</keyword>